<evidence type="ECO:0000256" key="1">
    <source>
        <dbReference type="ARBA" id="ARBA00009013"/>
    </source>
</evidence>
<dbReference type="OrthoDB" id="4571296at2"/>
<comment type="caution">
    <text evidence="4">The sequence shown here is derived from an EMBL/GenBank/DDBJ whole genome shotgun (WGS) entry which is preliminary data.</text>
</comment>
<evidence type="ECO:0000313" key="5">
    <source>
        <dbReference type="Proteomes" id="UP000093928"/>
    </source>
</evidence>
<gene>
    <name evidence="4" type="ORF">A5634_26015</name>
</gene>
<proteinExistence type="inferred from homology"/>
<dbReference type="SUPFAM" id="SSF52091">
    <property type="entry name" value="SpoIIaa-like"/>
    <property type="match status" value="1"/>
</dbReference>
<organism evidence="4 5">
    <name type="scientific">Mycobacterium asiaticum</name>
    <dbReference type="NCBI Taxonomy" id="1790"/>
    <lineage>
        <taxon>Bacteria</taxon>
        <taxon>Bacillati</taxon>
        <taxon>Actinomycetota</taxon>
        <taxon>Actinomycetes</taxon>
        <taxon>Mycobacteriales</taxon>
        <taxon>Mycobacteriaceae</taxon>
        <taxon>Mycobacterium</taxon>
    </lineage>
</organism>
<sequence>MGLLDVGQESGADAVVVWVKGDVDSSTVDRLATELNSALDVAATHPRRLLIVDLHAVNFLGSAGLNAVLDCHDAGKRAGTTVRLVADHPQVLQPIQVTELDRIFDIYATLSGALH</sequence>
<dbReference type="Pfam" id="PF01740">
    <property type="entry name" value="STAS"/>
    <property type="match status" value="1"/>
</dbReference>
<comment type="similarity">
    <text evidence="1 2">Belongs to the anti-sigma-factor antagonist family.</text>
</comment>
<dbReference type="InterPro" id="IPR036513">
    <property type="entry name" value="STAS_dom_sf"/>
</dbReference>
<dbReference type="PROSITE" id="PS50801">
    <property type="entry name" value="STAS"/>
    <property type="match status" value="1"/>
</dbReference>
<dbReference type="PANTHER" id="PTHR33495:SF2">
    <property type="entry name" value="ANTI-SIGMA FACTOR ANTAGONIST TM_1081-RELATED"/>
    <property type="match status" value="1"/>
</dbReference>
<dbReference type="GO" id="GO:0043856">
    <property type="term" value="F:anti-sigma factor antagonist activity"/>
    <property type="evidence" value="ECO:0007669"/>
    <property type="project" value="InterPro"/>
</dbReference>
<accession>A0A1A3NXS3</accession>
<reference evidence="4 5" key="1">
    <citation type="submission" date="2016-06" db="EMBL/GenBank/DDBJ databases">
        <authorList>
            <person name="Kjaerup R.B."/>
            <person name="Dalgaard T.S."/>
            <person name="Juul-Madsen H.R."/>
        </authorList>
    </citation>
    <scope>NUCLEOTIDE SEQUENCE [LARGE SCALE GENOMIC DNA]</scope>
    <source>
        <strain evidence="4 5">1165133.8</strain>
    </source>
</reference>
<evidence type="ECO:0000313" key="4">
    <source>
        <dbReference type="EMBL" id="OBK25819.1"/>
    </source>
</evidence>
<feature type="domain" description="STAS" evidence="3">
    <location>
        <begin position="13"/>
        <end position="115"/>
    </location>
</feature>
<dbReference type="InterPro" id="IPR003658">
    <property type="entry name" value="Anti-sigma_ant"/>
</dbReference>
<protein>
    <recommendedName>
        <fullName evidence="2">Anti-sigma factor antagonist</fullName>
    </recommendedName>
</protein>
<dbReference type="EMBL" id="LZLS01000132">
    <property type="protein sequence ID" value="OBK25819.1"/>
    <property type="molecule type" value="Genomic_DNA"/>
</dbReference>
<dbReference type="PANTHER" id="PTHR33495">
    <property type="entry name" value="ANTI-SIGMA FACTOR ANTAGONIST TM_1081-RELATED-RELATED"/>
    <property type="match status" value="1"/>
</dbReference>
<dbReference type="AlphaFoldDB" id="A0A1A3NXS3"/>
<dbReference type="CDD" id="cd07043">
    <property type="entry name" value="STAS_anti-anti-sigma_factors"/>
    <property type="match status" value="1"/>
</dbReference>
<dbReference type="RefSeq" id="WP_065144715.1">
    <property type="nucleotide sequence ID" value="NZ_LZLS01000132.1"/>
</dbReference>
<evidence type="ECO:0000256" key="2">
    <source>
        <dbReference type="RuleBase" id="RU003749"/>
    </source>
</evidence>
<evidence type="ECO:0000259" key="3">
    <source>
        <dbReference type="PROSITE" id="PS50801"/>
    </source>
</evidence>
<dbReference type="Gene3D" id="3.30.750.24">
    <property type="entry name" value="STAS domain"/>
    <property type="match status" value="1"/>
</dbReference>
<dbReference type="Proteomes" id="UP000093928">
    <property type="component" value="Unassembled WGS sequence"/>
</dbReference>
<dbReference type="InterPro" id="IPR002645">
    <property type="entry name" value="STAS_dom"/>
</dbReference>
<dbReference type="NCBIfam" id="TIGR00377">
    <property type="entry name" value="ant_ant_sig"/>
    <property type="match status" value="1"/>
</dbReference>
<name>A0A1A3NXS3_MYCAS</name>